<dbReference type="Proteomes" id="UP001161325">
    <property type="component" value="Unassembled WGS sequence"/>
</dbReference>
<evidence type="ECO:0008006" key="3">
    <source>
        <dbReference type="Google" id="ProtNLM"/>
    </source>
</evidence>
<dbReference type="PANTHER" id="PTHR37310:SF1">
    <property type="entry name" value="CYTOPLASMIC PROTEIN"/>
    <property type="match status" value="1"/>
</dbReference>
<dbReference type="PANTHER" id="PTHR37310">
    <property type="entry name" value="CYTOPLASMIC PROTEIN-RELATED"/>
    <property type="match status" value="1"/>
</dbReference>
<comment type="caution">
    <text evidence="1">The sequence shown here is derived from an EMBL/GenBank/DDBJ whole genome shotgun (WGS) entry which is preliminary data.</text>
</comment>
<dbReference type="Gene3D" id="1.20.1270.360">
    <property type="match status" value="1"/>
</dbReference>
<dbReference type="Pfam" id="PF03860">
    <property type="entry name" value="Csp"/>
    <property type="match status" value="1"/>
</dbReference>
<gene>
    <name evidence="1" type="ORF">rosag_04610</name>
</gene>
<sequence>MAAHASASPPLQDHMRRMLRAHPAPVALVRDEGGLVECVEACFDCAQTCSACADACLAEEMVAELRACIRLNLDCADVCDAAGRILARQTAADPPFVRDLLRACLAACQACGAECERHAAHHEHCRVCAEACLRCEAACQQLLDALPVASRARGDYVP</sequence>
<dbReference type="InterPro" id="IPR005560">
    <property type="entry name" value="Csp_YhjQ"/>
</dbReference>
<evidence type="ECO:0000313" key="2">
    <source>
        <dbReference type="Proteomes" id="UP001161325"/>
    </source>
</evidence>
<dbReference type="EMBL" id="BRXS01000001">
    <property type="protein sequence ID" value="GLC23948.1"/>
    <property type="molecule type" value="Genomic_DNA"/>
</dbReference>
<evidence type="ECO:0000313" key="1">
    <source>
        <dbReference type="EMBL" id="GLC23948.1"/>
    </source>
</evidence>
<reference evidence="1" key="1">
    <citation type="submission" date="2022-08" db="EMBL/GenBank/DDBJ databases">
        <title>Draft genome sequencing of Roseisolibacter agri AW1220.</title>
        <authorList>
            <person name="Tobiishi Y."/>
            <person name="Tonouchi A."/>
        </authorList>
    </citation>
    <scope>NUCLEOTIDE SEQUENCE</scope>
    <source>
        <strain evidence="1">AW1220</strain>
    </source>
</reference>
<organism evidence="1 2">
    <name type="scientific">Roseisolibacter agri</name>
    <dbReference type="NCBI Taxonomy" id="2014610"/>
    <lineage>
        <taxon>Bacteria</taxon>
        <taxon>Pseudomonadati</taxon>
        <taxon>Gemmatimonadota</taxon>
        <taxon>Gemmatimonadia</taxon>
        <taxon>Gemmatimonadales</taxon>
        <taxon>Gemmatimonadaceae</taxon>
        <taxon>Roseisolibacter</taxon>
    </lineage>
</organism>
<keyword evidence="2" id="KW-1185">Reference proteome</keyword>
<name>A0AA37QDV7_9BACT</name>
<protein>
    <recommendedName>
        <fullName evidence="3">Four-helix bundle copper-binding protein</fullName>
    </recommendedName>
</protein>
<accession>A0AA37QDV7</accession>
<dbReference type="InterPro" id="IPR044543">
    <property type="entry name" value="YHJQ-like"/>
</dbReference>
<dbReference type="CDD" id="cd08026">
    <property type="entry name" value="DUF326"/>
    <property type="match status" value="1"/>
</dbReference>
<proteinExistence type="predicted"/>
<dbReference type="AlphaFoldDB" id="A0AA37QDV7"/>